<dbReference type="AlphaFoldDB" id="A0A2T5ITC4"/>
<evidence type="ECO:0000313" key="2">
    <source>
        <dbReference type="EMBL" id="PTQ87060.1"/>
    </source>
</evidence>
<keyword evidence="1" id="KW-0175">Coiled coil</keyword>
<keyword evidence="3" id="KW-1185">Reference proteome</keyword>
<comment type="caution">
    <text evidence="2">The sequence shown here is derived from an EMBL/GenBank/DDBJ whole genome shotgun (WGS) entry which is preliminary data.</text>
</comment>
<dbReference type="Proteomes" id="UP000244223">
    <property type="component" value="Unassembled WGS sequence"/>
</dbReference>
<reference evidence="2 3" key="1">
    <citation type="submission" date="2018-04" db="EMBL/GenBank/DDBJ databases">
        <title>Genomic Encyclopedia of Archaeal and Bacterial Type Strains, Phase II (KMG-II): from individual species to whole genera.</title>
        <authorList>
            <person name="Goeker M."/>
        </authorList>
    </citation>
    <scope>NUCLEOTIDE SEQUENCE [LARGE SCALE GENOMIC DNA]</scope>
    <source>
        <strain evidence="2 3">DSM 5822</strain>
    </source>
</reference>
<organism evidence="2 3">
    <name type="scientific">Agitococcus lubricus</name>
    <dbReference type="NCBI Taxonomy" id="1077255"/>
    <lineage>
        <taxon>Bacteria</taxon>
        <taxon>Pseudomonadati</taxon>
        <taxon>Pseudomonadota</taxon>
        <taxon>Gammaproteobacteria</taxon>
        <taxon>Moraxellales</taxon>
        <taxon>Moraxellaceae</taxon>
        <taxon>Agitococcus</taxon>
    </lineage>
</organism>
<gene>
    <name evidence="2" type="ORF">C8N29_1255</name>
</gene>
<proteinExistence type="predicted"/>
<accession>A0A2T5ITC4</accession>
<evidence type="ECO:0000313" key="3">
    <source>
        <dbReference type="Proteomes" id="UP000244223"/>
    </source>
</evidence>
<name>A0A2T5ITC4_9GAMM</name>
<evidence type="ECO:0000256" key="1">
    <source>
        <dbReference type="SAM" id="Coils"/>
    </source>
</evidence>
<protein>
    <submittedName>
        <fullName evidence="2">Uncharacterized protein</fullName>
    </submittedName>
</protein>
<sequence>MDSVKGRKLTDYKNHLLKFINNFIELPKNPKQAANLITRARALLGRRKNEEIESLDNSITFVIDDFSKLLKQEHGGNYKRYMATALNIHTDIDLLKHCLNEYNFSYTDNNLSKVTMSDYFAVYGVRHVAIAHLVVTSQPPQGLSDKDRASFRFEQTQQAHDFMFTALECISYAEQLKTTENLILKNEFLELENNQLKQNQQVEIKKQAKREISKKASDAAKKSHYKDYQEKEKVINWLSQYGYKDNFIYRTNNKIAEELFRLDIFNISFNTLLKYISEYKKEHLKPSKTA</sequence>
<dbReference type="EMBL" id="QAON01000025">
    <property type="protein sequence ID" value="PTQ87060.1"/>
    <property type="molecule type" value="Genomic_DNA"/>
</dbReference>
<feature type="coiled-coil region" evidence="1">
    <location>
        <begin position="179"/>
        <end position="206"/>
    </location>
</feature>